<evidence type="ECO:0000313" key="3">
    <source>
        <dbReference type="EMBL" id="AGS35947.1"/>
    </source>
</evidence>
<evidence type="ECO:0000256" key="1">
    <source>
        <dbReference type="ARBA" id="ARBA00008791"/>
    </source>
</evidence>
<dbReference type="AlphaFoldDB" id="S5SXT1"/>
<dbReference type="PATRIC" id="fig|1224163.3.peg.2499"/>
<organism evidence="3 4">
    <name type="scientific">Corynebacterium maris DSM 45190</name>
    <dbReference type="NCBI Taxonomy" id="1224163"/>
    <lineage>
        <taxon>Bacteria</taxon>
        <taxon>Bacillati</taxon>
        <taxon>Actinomycetota</taxon>
        <taxon>Actinomycetes</taxon>
        <taxon>Mycobacteriales</taxon>
        <taxon>Corynebacteriaceae</taxon>
        <taxon>Corynebacterium</taxon>
    </lineage>
</organism>
<accession>S5SXT1</accession>
<dbReference type="InterPro" id="IPR006016">
    <property type="entry name" value="UspA"/>
</dbReference>
<feature type="domain" description="UspA" evidence="2">
    <location>
        <begin position="14"/>
        <end position="156"/>
    </location>
</feature>
<reference evidence="3 4" key="1">
    <citation type="submission" date="2012-11" db="EMBL/GenBank/DDBJ databases">
        <title>The complete genome sequence of Corynebacterium maris Coryn-1 (=DSM 45190).</title>
        <authorList>
            <person name="Schaffert L."/>
            <person name="Albersmeier A."/>
            <person name="Kalinowski J."/>
            <person name="Ruckert C."/>
        </authorList>
    </citation>
    <scope>NUCLEOTIDE SEQUENCE [LARGE SCALE GENOMIC DNA]</scope>
    <source>
        <strain evidence="4">Coryn-1</strain>
    </source>
</reference>
<dbReference type="STRING" id="1224163.B841_12375"/>
<dbReference type="PANTHER" id="PTHR46268">
    <property type="entry name" value="STRESS RESPONSE PROTEIN NHAX"/>
    <property type="match status" value="1"/>
</dbReference>
<proteinExistence type="inferred from homology"/>
<evidence type="ECO:0000313" key="4">
    <source>
        <dbReference type="Proteomes" id="UP000015388"/>
    </source>
</evidence>
<dbReference type="Pfam" id="PF00582">
    <property type="entry name" value="Usp"/>
    <property type="match status" value="2"/>
</dbReference>
<dbReference type="KEGG" id="cmd:B841_12375"/>
<evidence type="ECO:0000259" key="2">
    <source>
        <dbReference type="Pfam" id="PF00582"/>
    </source>
</evidence>
<dbReference type="Gene3D" id="3.40.50.12370">
    <property type="match status" value="1"/>
</dbReference>
<name>S5SXT1_9CORY</name>
<dbReference type="Proteomes" id="UP000015388">
    <property type="component" value="Chromosome"/>
</dbReference>
<dbReference type="CDD" id="cd00293">
    <property type="entry name" value="USP-like"/>
    <property type="match status" value="2"/>
</dbReference>
<dbReference type="eggNOG" id="COG0589">
    <property type="taxonomic scope" value="Bacteria"/>
</dbReference>
<dbReference type="PANTHER" id="PTHR46268:SF6">
    <property type="entry name" value="UNIVERSAL STRESS PROTEIN UP12"/>
    <property type="match status" value="1"/>
</dbReference>
<feature type="domain" description="UspA" evidence="2">
    <location>
        <begin position="177"/>
        <end position="310"/>
    </location>
</feature>
<keyword evidence="4" id="KW-1185">Reference proteome</keyword>
<gene>
    <name evidence="3" type="ORF">B841_12375</name>
</gene>
<protein>
    <submittedName>
        <fullName evidence="3">Universal stress protein</fullName>
    </submittedName>
</protein>
<sequence>MPTHDTSPDADPLRILVAWRPDADGTEALEFAAWLARTTIVQVRVVMTYVRIWPTSSRNKTSSKYKKWHRHQAERYAKKVRSTLTEVNLDQSHWDDRVAVFSDGTSEATMLTQAAEDYDADLLVLGTNATAPKGRFRAGSTAETLLHSSPHPVALTPRAVKLSKRGVTRINMALLESDYTQHTQLLHFAAQLADRWKVPLRLVAFSPMGLTKTSDKISADIARTISDEWHEQALSMLDRARDAVMENVPDLDVSTDIGAGSGWGGAVDALKWKKGDLICLDSVERGPIERVFIGSTEAEFLRHVQAPVLLNPAPRR</sequence>
<dbReference type="SUPFAM" id="SSF52402">
    <property type="entry name" value="Adenine nucleotide alpha hydrolases-like"/>
    <property type="match status" value="2"/>
</dbReference>
<comment type="similarity">
    <text evidence="1">Belongs to the universal stress protein A family.</text>
</comment>
<dbReference type="OrthoDB" id="5242641at2"/>
<dbReference type="HOGENOM" id="CLU_049301_4_0_11"/>
<dbReference type="RefSeq" id="WP_020936528.1">
    <property type="nucleotide sequence ID" value="NC_021915.1"/>
</dbReference>
<dbReference type="EMBL" id="CP003924">
    <property type="protein sequence ID" value="AGS35947.1"/>
    <property type="molecule type" value="Genomic_DNA"/>
</dbReference>